<evidence type="ECO:0000313" key="4">
    <source>
        <dbReference type="EMBL" id="EOY04498.1"/>
    </source>
</evidence>
<feature type="domain" description="Reverse transcriptase Ty1/copia-type" evidence="2">
    <location>
        <begin position="195"/>
        <end position="260"/>
    </location>
</feature>
<evidence type="ECO:0000256" key="1">
    <source>
        <dbReference type="ARBA" id="ARBA00022750"/>
    </source>
</evidence>
<proteinExistence type="predicted"/>
<keyword evidence="1" id="KW-0378">Hydrolase</keyword>
<keyword evidence="1" id="KW-0645">Protease</keyword>
<dbReference type="EMBL" id="CM001882">
    <property type="protein sequence ID" value="EOY04498.1"/>
    <property type="molecule type" value="Genomic_DNA"/>
</dbReference>
<protein>
    <submittedName>
        <fullName evidence="4">Uncharacterized protein</fullName>
    </submittedName>
</protein>
<evidence type="ECO:0000259" key="3">
    <source>
        <dbReference type="Pfam" id="PF22936"/>
    </source>
</evidence>
<name>A0A061EIK7_THECC</name>
<dbReference type="SUPFAM" id="SSF56672">
    <property type="entry name" value="DNA/RNA polymerases"/>
    <property type="match status" value="1"/>
</dbReference>
<dbReference type="InterPro" id="IPR043502">
    <property type="entry name" value="DNA/RNA_pol_sf"/>
</dbReference>
<dbReference type="OMA" id="MASACCE"/>
<dbReference type="GO" id="GO:0004190">
    <property type="term" value="F:aspartic-type endopeptidase activity"/>
    <property type="evidence" value="ECO:0007669"/>
    <property type="project" value="UniProtKB-KW"/>
</dbReference>
<gene>
    <name evidence="4" type="ORF">TCM_019739</name>
</gene>
<dbReference type="InParanoid" id="A0A061EIK7"/>
<keyword evidence="1" id="KW-0064">Aspartyl protease</keyword>
<dbReference type="HOGENOM" id="CLU_567921_0_0_1"/>
<evidence type="ECO:0000259" key="2">
    <source>
        <dbReference type="Pfam" id="PF07727"/>
    </source>
</evidence>
<evidence type="ECO:0000313" key="5">
    <source>
        <dbReference type="Proteomes" id="UP000026915"/>
    </source>
</evidence>
<dbReference type="STRING" id="3641.A0A061EIK7"/>
<dbReference type="eggNOG" id="KOG0017">
    <property type="taxonomic scope" value="Eukaryota"/>
</dbReference>
<dbReference type="CDD" id="cd09272">
    <property type="entry name" value="RNase_HI_RT_Ty1"/>
    <property type="match status" value="1"/>
</dbReference>
<accession>A0A061EIK7</accession>
<dbReference type="PANTHER" id="PTHR11439:SF498">
    <property type="entry name" value="DNAK FAMILY PROTEIN"/>
    <property type="match status" value="1"/>
</dbReference>
<reference evidence="4 5" key="1">
    <citation type="journal article" date="2013" name="Genome Biol.">
        <title>The genome sequence of the most widely cultivated cacao type and its use to identify candidate genes regulating pod color.</title>
        <authorList>
            <person name="Motamayor J.C."/>
            <person name="Mockaitis K."/>
            <person name="Schmutz J."/>
            <person name="Haiminen N."/>
            <person name="Iii D.L."/>
            <person name="Cornejo O."/>
            <person name="Findley S.D."/>
            <person name="Zheng P."/>
            <person name="Utro F."/>
            <person name="Royaert S."/>
            <person name="Saski C."/>
            <person name="Jenkins J."/>
            <person name="Podicheti R."/>
            <person name="Zhao M."/>
            <person name="Scheffler B.E."/>
            <person name="Stack J.C."/>
            <person name="Feltus F.A."/>
            <person name="Mustiga G.M."/>
            <person name="Amores F."/>
            <person name="Phillips W."/>
            <person name="Marelli J.P."/>
            <person name="May G.D."/>
            <person name="Shapiro H."/>
            <person name="Ma J."/>
            <person name="Bustamante C.D."/>
            <person name="Schnell R.J."/>
            <person name="Main D."/>
            <person name="Gilbert D."/>
            <person name="Parida L."/>
            <person name="Kuhn D.N."/>
        </authorList>
    </citation>
    <scope>NUCLEOTIDE SEQUENCE [LARGE SCALE GENOMIC DNA]</scope>
    <source>
        <strain evidence="5">cv. Matina 1-6</strain>
    </source>
</reference>
<dbReference type="InterPro" id="IPR054722">
    <property type="entry name" value="PolX-like_BBD"/>
</dbReference>
<dbReference type="AlphaFoldDB" id="A0A061EIK7"/>
<dbReference type="Gramene" id="EOY04498">
    <property type="protein sequence ID" value="EOY04498"/>
    <property type="gene ID" value="TCM_019739"/>
</dbReference>
<dbReference type="PANTHER" id="PTHR11439">
    <property type="entry name" value="GAG-POL-RELATED RETROTRANSPOSON"/>
    <property type="match status" value="1"/>
</dbReference>
<keyword evidence="5" id="KW-1185">Reference proteome</keyword>
<dbReference type="Proteomes" id="UP000026915">
    <property type="component" value="Chromosome 4"/>
</dbReference>
<dbReference type="Pfam" id="PF22936">
    <property type="entry name" value="Pol_BBD"/>
    <property type="match status" value="1"/>
</dbReference>
<dbReference type="InterPro" id="IPR013103">
    <property type="entry name" value="RVT_2"/>
</dbReference>
<feature type="domain" description="Retrovirus-related Pol polyprotein from transposon TNT 1-94-like beta-barrel" evidence="3">
    <location>
        <begin position="7"/>
        <end position="82"/>
    </location>
</feature>
<sequence length="481" mass="54717">MLDCNSWIVDIGATDHIACSLHCFTTYKSIEGIFVKMPNNVRALVTHIGIVQITHTLLLDNVLFVPSFKFNLISVSQLSKLGNHCLIFTNKYCIIQEIHSWTVIGVAEVKTSLYLMQYKLLGKRSQRPVSASAIVTAPAIQFSEWKDAMNTELKALEENGTWTVMPLPFGFQTISCKWIFKVKLHADGTIESVISSSLDLATDVRNHLQKSFKLKDLGTPKYFLGLEIARCKKGILLCQRKYVLDLLNEHGMLGCKPVTTLIDYNCKLTKTDDAEQISDPSKYRQLVGKLIYLTFTRPDITFAAQTLSRFMDKPRETHLHAVYRVLKYLKAALGQGILFPANSSLQLQVYVDSDWARCCDTEKSVTGYAMFLENSLISWKSKKQSVVARRSTEAEYKAMASACCESMWLIFLLQDFEIKHTSAINFYCDNQSSIHICKNPTFHERTKHIVMDCHFIREKVLAGLINPKYRSIEFGFIPTLR</sequence>
<dbReference type="Pfam" id="PF07727">
    <property type="entry name" value="RVT_2"/>
    <property type="match status" value="1"/>
</dbReference>
<organism evidence="4 5">
    <name type="scientific">Theobroma cacao</name>
    <name type="common">Cacao</name>
    <name type="synonym">Cocoa</name>
    <dbReference type="NCBI Taxonomy" id="3641"/>
    <lineage>
        <taxon>Eukaryota</taxon>
        <taxon>Viridiplantae</taxon>
        <taxon>Streptophyta</taxon>
        <taxon>Embryophyta</taxon>
        <taxon>Tracheophyta</taxon>
        <taxon>Spermatophyta</taxon>
        <taxon>Magnoliopsida</taxon>
        <taxon>eudicotyledons</taxon>
        <taxon>Gunneridae</taxon>
        <taxon>Pentapetalae</taxon>
        <taxon>rosids</taxon>
        <taxon>malvids</taxon>
        <taxon>Malvales</taxon>
        <taxon>Malvaceae</taxon>
        <taxon>Byttnerioideae</taxon>
        <taxon>Theobroma</taxon>
    </lineage>
</organism>